<protein>
    <submittedName>
        <fullName evidence="1">Uncharacterized protein</fullName>
    </submittedName>
</protein>
<proteinExistence type="predicted"/>
<dbReference type="AlphaFoldDB" id="A0A1B1USN8"/>
<dbReference type="OrthoDB" id="8243804at2"/>
<organism evidence="1 2">
    <name type="scientific">Bradyrhizobium icense</name>
    <dbReference type="NCBI Taxonomy" id="1274631"/>
    <lineage>
        <taxon>Bacteria</taxon>
        <taxon>Pseudomonadati</taxon>
        <taxon>Pseudomonadota</taxon>
        <taxon>Alphaproteobacteria</taxon>
        <taxon>Hyphomicrobiales</taxon>
        <taxon>Nitrobacteraceae</taxon>
        <taxon>Bradyrhizobium</taxon>
    </lineage>
</organism>
<gene>
    <name evidence="1" type="ORF">LMTR13_21910</name>
</gene>
<name>A0A1B1USN8_9BRAD</name>
<reference evidence="1 2" key="1">
    <citation type="submission" date="2016-07" db="EMBL/GenBank/DDBJ databases">
        <title>Complete genome sequence of Bradyrhizobium icense LMTR 13T, a potential inoculant strain isolated from lima bean (Phaseolus lunatus) in Peru.</title>
        <authorList>
            <person name="Ormeno-Orrillo E."/>
            <person name="Duran D."/>
            <person name="Rogel M.A."/>
            <person name="Rey L."/>
            <person name="Imperial J."/>
            <person name="Ruiz-Argueso T."/>
            <person name="Martinez-Romero E."/>
        </authorList>
    </citation>
    <scope>NUCLEOTIDE SEQUENCE [LARGE SCALE GENOMIC DNA]</scope>
    <source>
        <strain evidence="1 2">LMTR 13</strain>
    </source>
</reference>
<dbReference type="EMBL" id="CP016428">
    <property type="protein sequence ID" value="ANW05763.1"/>
    <property type="molecule type" value="Genomic_DNA"/>
</dbReference>
<sequence length="68" mass="7680">MTEHPTMHPMTDFNPSEPAVLHDRASDQIVTWIGDEADDFRRSSRARADGSVAWREYVFDGWGNVMGG</sequence>
<evidence type="ECO:0000313" key="1">
    <source>
        <dbReference type="EMBL" id="ANW05763.1"/>
    </source>
</evidence>
<dbReference type="KEGG" id="bic:LMTR13_21910"/>
<dbReference type="Proteomes" id="UP000092839">
    <property type="component" value="Chromosome"/>
</dbReference>
<dbReference type="STRING" id="1274631.LMTR13_21910"/>
<evidence type="ECO:0000313" key="2">
    <source>
        <dbReference type="Proteomes" id="UP000092839"/>
    </source>
</evidence>
<keyword evidence="2" id="KW-1185">Reference proteome</keyword>
<accession>A0A1B1USN8</accession>